<name>A0ABR8N4D1_9ACTN</name>
<dbReference type="InterPro" id="IPR001387">
    <property type="entry name" value="Cro/C1-type_HTH"/>
</dbReference>
<dbReference type="EMBL" id="JACXYZ010000001">
    <property type="protein sequence ID" value="MBD3923027.1"/>
    <property type="molecule type" value="Genomic_DNA"/>
</dbReference>
<dbReference type="SUPFAM" id="SSF52540">
    <property type="entry name" value="P-loop containing nucleoside triphosphate hydrolases"/>
    <property type="match status" value="1"/>
</dbReference>
<evidence type="ECO:0000313" key="4">
    <source>
        <dbReference type="EMBL" id="MBD3923027.1"/>
    </source>
</evidence>
<keyword evidence="1" id="KW-0547">Nucleotide-binding</keyword>
<feature type="domain" description="HTH cro/C1-type" evidence="3">
    <location>
        <begin position="32"/>
        <end position="76"/>
    </location>
</feature>
<reference evidence="4 5" key="1">
    <citation type="submission" date="2020-09" db="EMBL/GenBank/DDBJ databases">
        <title>novel species in genus Nocardioides.</title>
        <authorList>
            <person name="Zhang G."/>
        </authorList>
    </citation>
    <scope>NUCLEOTIDE SEQUENCE [LARGE SCALE GENOMIC DNA]</scope>
    <source>
        <strain evidence="4 5">KCTC 39551</strain>
    </source>
</reference>
<evidence type="ECO:0000256" key="2">
    <source>
        <dbReference type="ARBA" id="ARBA00022840"/>
    </source>
</evidence>
<proteinExistence type="predicted"/>
<dbReference type="RefSeq" id="WP_191192941.1">
    <property type="nucleotide sequence ID" value="NZ_JACXYZ010000001.1"/>
</dbReference>
<dbReference type="PROSITE" id="PS50943">
    <property type="entry name" value="HTH_CROC1"/>
    <property type="match status" value="1"/>
</dbReference>
<gene>
    <name evidence="4" type="ORF">IEZ26_00215</name>
</gene>
<keyword evidence="5" id="KW-1185">Reference proteome</keyword>
<evidence type="ECO:0000256" key="1">
    <source>
        <dbReference type="ARBA" id="ARBA00022741"/>
    </source>
</evidence>
<dbReference type="InterPro" id="IPR041664">
    <property type="entry name" value="AAA_16"/>
</dbReference>
<keyword evidence="2" id="KW-0067">ATP-binding</keyword>
<dbReference type="Pfam" id="PF13191">
    <property type="entry name" value="AAA_16"/>
    <property type="match status" value="1"/>
</dbReference>
<accession>A0ABR8N4D1</accession>
<sequence>MSPLPRPDLPPGPHRDLVTALHDLHHRDGWRSLRALARETGVSHTTVSKAFSSPTLPSWGVLELLVEAMGGDPATFHASWLAASAPVADTDAPATAIAGRRAELDVVRRHLEAGRGLLLVTGEAGMGKTTVVDAGCAAVRGSVLVAVGRCLPLSTEVPLLPVAEALRHVVRVDDGQVVAAALQRCPTYVREALATVLPEWSTDAPPADPDDRWLRQRLFSGVAELCRALSTEQPFALVLEDLHWADELTLDVVEHLVRHAGSSVVGSWRTEDPAVSAEHREWFSRVRRDAAVLPLGPLTEEETVEQVRLIRPGTTTADAARIHARSLGQPLFTEQLAHADAGDPTFLGDLLDGRVARLDGLDWAVVSVLGIADRPLTEGEIARAAGLEADGLSDTLRTLLAQRILDVDGGGVQLRHPLLAEAVRRRMMPAEAAAMHRSVAGVLAASDDAEPAEVARHWEDAGDADEERGWQVRAARAASERYAGLQAAEHWRRALALWPPDVAEVDDPPTRRHEVVAGIAGQCDLAGRPRDAVPVLESELALPDPPHLYDTAERADLLRYLARFNSSQFVSGDLGLQLVEQAIALYRTLPPSPGLAAALTWRGSELEWHGRRIDATLVLAEAAQVAAEAGDRQLERTVRAQWAWQLGTLGHLGSVDEIERVVREFGPDSSLPRNLTVAVRHTDILLMACRPAEDVLRAAGPALEQAARWQITTSHANVLMTNVAQALRRAGRIADALQGLRVETQGEEPADLPLLHLERAILEVLLGHVDAAGRRLAGFEPGAHEVIDTFILEARLHHAVWTGCPVEGVELAKRVLVSRHDEVAPGTAGELLALTARAAVDATIVDPTLDRQDVGRSLDELWVGLHHDPFEGQAVLADRSYRPQWRAEKRRLFGRDTVEAWAEAATTWRDLDRPHDEAYCRWRAAQVALRDGHGTVAARLLRQAATRAREHVPLAQAIAATAASA</sequence>
<organism evidence="4 5">
    <name type="scientific">Nocardioides cavernae</name>
    <dbReference type="NCBI Taxonomy" id="1921566"/>
    <lineage>
        <taxon>Bacteria</taxon>
        <taxon>Bacillati</taxon>
        <taxon>Actinomycetota</taxon>
        <taxon>Actinomycetes</taxon>
        <taxon>Propionibacteriales</taxon>
        <taxon>Nocardioidaceae</taxon>
        <taxon>Nocardioides</taxon>
    </lineage>
</organism>
<comment type="caution">
    <text evidence="4">The sequence shown here is derived from an EMBL/GenBank/DDBJ whole genome shotgun (WGS) entry which is preliminary data.</text>
</comment>
<dbReference type="PANTHER" id="PTHR16305:SF28">
    <property type="entry name" value="GUANYLATE CYCLASE DOMAIN-CONTAINING PROTEIN"/>
    <property type="match status" value="1"/>
</dbReference>
<evidence type="ECO:0000259" key="3">
    <source>
        <dbReference type="PROSITE" id="PS50943"/>
    </source>
</evidence>
<dbReference type="PANTHER" id="PTHR16305">
    <property type="entry name" value="TESTICULAR SOLUBLE ADENYLYL CYCLASE"/>
    <property type="match status" value="1"/>
</dbReference>
<evidence type="ECO:0000313" key="5">
    <source>
        <dbReference type="Proteomes" id="UP000618818"/>
    </source>
</evidence>
<dbReference type="InterPro" id="IPR027417">
    <property type="entry name" value="P-loop_NTPase"/>
</dbReference>
<protein>
    <submittedName>
        <fullName evidence="4">AAA family ATPase</fullName>
    </submittedName>
</protein>
<dbReference type="Proteomes" id="UP000618818">
    <property type="component" value="Unassembled WGS sequence"/>
</dbReference>
<dbReference type="CDD" id="cd00093">
    <property type="entry name" value="HTH_XRE"/>
    <property type="match status" value="1"/>
</dbReference>